<sequence>MMNEEEDGDDKNKGHGDLREEFEEAAKGGSIKSLALGALDNSFLGHIQLDLMPPMFDFERAKGVGWV</sequence>
<comment type="caution">
    <text evidence="1">The sequence shown here is derived from an EMBL/GenBank/DDBJ whole genome shotgun (WGS) entry which is preliminary data.</text>
</comment>
<reference evidence="2" key="1">
    <citation type="journal article" date="2022" name="Mol. Ecol. Resour.">
        <title>The genomes of chicory, endive, great burdock and yacon provide insights into Asteraceae palaeo-polyploidization history and plant inulin production.</title>
        <authorList>
            <person name="Fan W."/>
            <person name="Wang S."/>
            <person name="Wang H."/>
            <person name="Wang A."/>
            <person name="Jiang F."/>
            <person name="Liu H."/>
            <person name="Zhao H."/>
            <person name="Xu D."/>
            <person name="Zhang Y."/>
        </authorList>
    </citation>
    <scope>NUCLEOTIDE SEQUENCE [LARGE SCALE GENOMIC DNA]</scope>
    <source>
        <strain evidence="2">cv. Punajuju</strain>
    </source>
</reference>
<gene>
    <name evidence="1" type="ORF">L2E82_43674</name>
</gene>
<keyword evidence="2" id="KW-1185">Reference proteome</keyword>
<proteinExistence type="predicted"/>
<organism evidence="1 2">
    <name type="scientific">Cichorium intybus</name>
    <name type="common">Chicory</name>
    <dbReference type="NCBI Taxonomy" id="13427"/>
    <lineage>
        <taxon>Eukaryota</taxon>
        <taxon>Viridiplantae</taxon>
        <taxon>Streptophyta</taxon>
        <taxon>Embryophyta</taxon>
        <taxon>Tracheophyta</taxon>
        <taxon>Spermatophyta</taxon>
        <taxon>Magnoliopsida</taxon>
        <taxon>eudicotyledons</taxon>
        <taxon>Gunneridae</taxon>
        <taxon>Pentapetalae</taxon>
        <taxon>asterids</taxon>
        <taxon>campanulids</taxon>
        <taxon>Asterales</taxon>
        <taxon>Asteraceae</taxon>
        <taxon>Cichorioideae</taxon>
        <taxon>Cichorieae</taxon>
        <taxon>Cichoriinae</taxon>
        <taxon>Cichorium</taxon>
    </lineage>
</organism>
<evidence type="ECO:0000313" key="1">
    <source>
        <dbReference type="EMBL" id="KAI3699398.1"/>
    </source>
</evidence>
<accession>A0ACB8ZP66</accession>
<dbReference type="EMBL" id="CM042016">
    <property type="protein sequence ID" value="KAI3699398.1"/>
    <property type="molecule type" value="Genomic_DNA"/>
</dbReference>
<reference evidence="1 2" key="2">
    <citation type="journal article" date="2022" name="Mol. Ecol. Resour.">
        <title>The genomes of chicory, endive, great burdock and yacon provide insights into Asteraceae paleo-polyploidization history and plant inulin production.</title>
        <authorList>
            <person name="Fan W."/>
            <person name="Wang S."/>
            <person name="Wang H."/>
            <person name="Wang A."/>
            <person name="Jiang F."/>
            <person name="Liu H."/>
            <person name="Zhao H."/>
            <person name="Xu D."/>
            <person name="Zhang Y."/>
        </authorList>
    </citation>
    <scope>NUCLEOTIDE SEQUENCE [LARGE SCALE GENOMIC DNA]</scope>
    <source>
        <strain evidence="2">cv. Punajuju</strain>
        <tissue evidence="1">Leaves</tissue>
    </source>
</reference>
<evidence type="ECO:0000313" key="2">
    <source>
        <dbReference type="Proteomes" id="UP001055811"/>
    </source>
</evidence>
<dbReference type="Proteomes" id="UP001055811">
    <property type="component" value="Linkage Group LG08"/>
</dbReference>
<protein>
    <submittedName>
        <fullName evidence="1">Uncharacterized protein</fullName>
    </submittedName>
</protein>
<name>A0ACB8ZP66_CICIN</name>